<proteinExistence type="predicted"/>
<accession>A0A0A9GZX0</accession>
<reference evidence="1" key="2">
    <citation type="journal article" date="2015" name="Data Brief">
        <title>Shoot transcriptome of the giant reed, Arundo donax.</title>
        <authorList>
            <person name="Barrero R.A."/>
            <person name="Guerrero F.D."/>
            <person name="Moolhuijzen P."/>
            <person name="Goolsby J.A."/>
            <person name="Tidwell J."/>
            <person name="Bellgard S.E."/>
            <person name="Bellgard M.I."/>
        </authorList>
    </citation>
    <scope>NUCLEOTIDE SEQUENCE</scope>
    <source>
        <tissue evidence="1">Shoot tissue taken approximately 20 cm above the soil surface</tissue>
    </source>
</reference>
<sequence length="36" mass="4020">MLRQKGNRGGSNSDICMLSFCLSQNNPHMFFSVVLS</sequence>
<protein>
    <submittedName>
        <fullName evidence="1">Uncharacterized protein</fullName>
    </submittedName>
</protein>
<dbReference type="EMBL" id="GBRH01169785">
    <property type="protein sequence ID" value="JAE28111.1"/>
    <property type="molecule type" value="Transcribed_RNA"/>
</dbReference>
<organism evidence="1">
    <name type="scientific">Arundo donax</name>
    <name type="common">Giant reed</name>
    <name type="synonym">Donax arundinaceus</name>
    <dbReference type="NCBI Taxonomy" id="35708"/>
    <lineage>
        <taxon>Eukaryota</taxon>
        <taxon>Viridiplantae</taxon>
        <taxon>Streptophyta</taxon>
        <taxon>Embryophyta</taxon>
        <taxon>Tracheophyta</taxon>
        <taxon>Spermatophyta</taxon>
        <taxon>Magnoliopsida</taxon>
        <taxon>Liliopsida</taxon>
        <taxon>Poales</taxon>
        <taxon>Poaceae</taxon>
        <taxon>PACMAD clade</taxon>
        <taxon>Arundinoideae</taxon>
        <taxon>Arundineae</taxon>
        <taxon>Arundo</taxon>
    </lineage>
</organism>
<name>A0A0A9GZX0_ARUDO</name>
<dbReference type="AlphaFoldDB" id="A0A0A9GZX0"/>
<evidence type="ECO:0000313" key="1">
    <source>
        <dbReference type="EMBL" id="JAE28111.1"/>
    </source>
</evidence>
<reference evidence="1" key="1">
    <citation type="submission" date="2014-09" db="EMBL/GenBank/DDBJ databases">
        <authorList>
            <person name="Magalhaes I.L.F."/>
            <person name="Oliveira U."/>
            <person name="Santos F.R."/>
            <person name="Vidigal T.H.D.A."/>
            <person name="Brescovit A.D."/>
            <person name="Santos A.J."/>
        </authorList>
    </citation>
    <scope>NUCLEOTIDE SEQUENCE</scope>
    <source>
        <tissue evidence="1">Shoot tissue taken approximately 20 cm above the soil surface</tissue>
    </source>
</reference>